<evidence type="ECO:0000313" key="1">
    <source>
        <dbReference type="EMBL" id="TIH10719.1"/>
    </source>
</evidence>
<reference evidence="1 2" key="1">
    <citation type="submission" date="2018-10" db="EMBL/GenBank/DDBJ databases">
        <title>Pseudomonas leptonychotis sp. nov., isolated from Weddell seals in Antarctica.</title>
        <authorList>
            <person name="Novakova D."/>
            <person name="Svec P."/>
            <person name="Kralova S."/>
            <person name="Kristofova L."/>
            <person name="Zeman M."/>
            <person name="Pantucek R."/>
            <person name="Maslanova I."/>
            <person name="Sedlacek I."/>
        </authorList>
    </citation>
    <scope>NUCLEOTIDE SEQUENCE [LARGE SCALE GENOMIC DNA]</scope>
    <source>
        <strain evidence="1 2">CCM 8849</strain>
    </source>
</reference>
<dbReference type="EMBL" id="RFLV01000001">
    <property type="protein sequence ID" value="TIH10719.1"/>
    <property type="molecule type" value="Genomic_DNA"/>
</dbReference>
<proteinExistence type="predicted"/>
<sequence>MNYCDHNYHLWFFLPRAEEQPIWNHKKWLSITEPFNKIITSCRGNTSVRSQQLEANGKNQVKFGRIGWNEKSHQKWCHSDAEDKIFIDTQIWAPSLGQCEKEGVPPDFFMAMNNRAHSSDTELTFGSVIVMALRAEKFHKEQPITSTVCNVTNPVLWGYCQRPWGTKLNNSGAYTNSIQHMAVTGLLKTGNWQGKALDSNCLMDDWEEVFCGGI</sequence>
<keyword evidence="2" id="KW-1185">Reference proteome</keyword>
<dbReference type="OrthoDB" id="646919at2"/>
<dbReference type="AlphaFoldDB" id="A0A4T2A3G9"/>
<protein>
    <submittedName>
        <fullName evidence="1">Uncharacterized protein</fullName>
    </submittedName>
</protein>
<gene>
    <name evidence="1" type="ORF">D8779_08595</name>
</gene>
<dbReference type="Proteomes" id="UP000307541">
    <property type="component" value="Unassembled WGS sequence"/>
</dbReference>
<evidence type="ECO:0000313" key="2">
    <source>
        <dbReference type="Proteomes" id="UP000307541"/>
    </source>
</evidence>
<accession>A0A4T2A3G9</accession>
<comment type="caution">
    <text evidence="1">The sequence shown here is derived from an EMBL/GenBank/DDBJ whole genome shotgun (WGS) entry which is preliminary data.</text>
</comment>
<organism evidence="1 2">
    <name type="scientific">Pseudomonas leptonychotis</name>
    <dbReference type="NCBI Taxonomy" id="2448482"/>
    <lineage>
        <taxon>Bacteria</taxon>
        <taxon>Pseudomonadati</taxon>
        <taxon>Pseudomonadota</taxon>
        <taxon>Gammaproteobacteria</taxon>
        <taxon>Pseudomonadales</taxon>
        <taxon>Pseudomonadaceae</taxon>
        <taxon>Pseudomonas</taxon>
    </lineage>
</organism>
<dbReference type="RefSeq" id="WP_136663994.1">
    <property type="nucleotide sequence ID" value="NZ_RFLV01000001.1"/>
</dbReference>
<name>A0A4T2A3G9_9PSED</name>